<evidence type="ECO:0000313" key="3">
    <source>
        <dbReference type="Proteomes" id="UP000179243"/>
    </source>
</evidence>
<accession>A0A1F7F6A7</accession>
<dbReference type="AlphaFoldDB" id="A0A1F7F6A7"/>
<feature type="region of interest" description="Disordered" evidence="1">
    <location>
        <begin position="55"/>
        <end position="99"/>
    </location>
</feature>
<gene>
    <name evidence="2" type="ORF">A2519_19045</name>
</gene>
<comment type="caution">
    <text evidence="2">The sequence shown here is derived from an EMBL/GenBank/DDBJ whole genome shotgun (WGS) entry which is preliminary data.</text>
</comment>
<reference evidence="2 3" key="1">
    <citation type="journal article" date="2016" name="Nat. Commun.">
        <title>Thousands of microbial genomes shed light on interconnected biogeochemical processes in an aquifer system.</title>
        <authorList>
            <person name="Anantharaman K."/>
            <person name="Brown C.T."/>
            <person name="Hug L.A."/>
            <person name="Sharon I."/>
            <person name="Castelle C.J."/>
            <person name="Probst A.J."/>
            <person name="Thomas B.C."/>
            <person name="Singh A."/>
            <person name="Wilkins M.J."/>
            <person name="Karaoz U."/>
            <person name="Brodie E.L."/>
            <person name="Williams K.H."/>
            <person name="Hubbard S.S."/>
            <person name="Banfield J.F."/>
        </authorList>
    </citation>
    <scope>NUCLEOTIDE SEQUENCE [LARGE SCALE GENOMIC DNA]</scope>
</reference>
<protein>
    <recommendedName>
        <fullName evidence="4">Outer membrane lipoprotein BamD-like domain-containing protein</fullName>
    </recommendedName>
</protein>
<dbReference type="EMBL" id="MFYX01000111">
    <property type="protein sequence ID" value="OGK02171.1"/>
    <property type="molecule type" value="Genomic_DNA"/>
</dbReference>
<evidence type="ECO:0000256" key="1">
    <source>
        <dbReference type="SAM" id="MobiDB-lite"/>
    </source>
</evidence>
<evidence type="ECO:0000313" key="2">
    <source>
        <dbReference type="EMBL" id="OGK02171.1"/>
    </source>
</evidence>
<dbReference type="Proteomes" id="UP000179243">
    <property type="component" value="Unassembled WGS sequence"/>
</dbReference>
<organism evidence="2 3">
    <name type="scientific">Candidatus Raymondbacteria bacterium RIFOXYD12_FULL_49_13</name>
    <dbReference type="NCBI Taxonomy" id="1817890"/>
    <lineage>
        <taxon>Bacteria</taxon>
        <taxon>Raymondiibacteriota</taxon>
    </lineage>
</organism>
<feature type="compositionally biased region" description="Polar residues" evidence="1">
    <location>
        <begin position="73"/>
        <end position="92"/>
    </location>
</feature>
<dbReference type="InterPro" id="IPR011990">
    <property type="entry name" value="TPR-like_helical_dom_sf"/>
</dbReference>
<name>A0A1F7F6A7_UNCRA</name>
<evidence type="ECO:0008006" key="4">
    <source>
        <dbReference type="Google" id="ProtNLM"/>
    </source>
</evidence>
<sequence length="99" mass="11349">MLHKYSETEKDLKNYIHTYPAGLWIHEAYMKLAELQFLLKNPTAAIETYSNYLNHSQATRSSTRPSTIWPISRDSNSTTAELQSNATINSSRTSRRADI</sequence>
<proteinExistence type="predicted"/>
<feature type="compositionally biased region" description="Polar residues" evidence="1">
    <location>
        <begin position="55"/>
        <end position="66"/>
    </location>
</feature>
<dbReference type="Gene3D" id="1.25.40.10">
    <property type="entry name" value="Tetratricopeptide repeat domain"/>
    <property type="match status" value="1"/>
</dbReference>